<dbReference type="InterPro" id="IPR004793">
    <property type="entry name" value="Desulfoferrodoxin_rbo"/>
</dbReference>
<comment type="cofactor">
    <cofactor evidence="2">
        <name>Cu(2+)</name>
        <dbReference type="ChEBI" id="CHEBI:29036"/>
    </cofactor>
</comment>
<dbReference type="InterPro" id="IPR002742">
    <property type="entry name" value="Desulfoferrodoxin_Fe-bd_dom"/>
</dbReference>
<keyword evidence="11" id="KW-0560">Oxidoreductase</keyword>
<keyword evidence="19" id="KW-1185">Reference proteome</keyword>
<dbReference type="NCBIfam" id="TIGR00332">
    <property type="entry name" value="neela_ferrous"/>
    <property type="match status" value="1"/>
</dbReference>
<feature type="domain" description="Desulfoferrodoxin ferrous iron-binding" evidence="16">
    <location>
        <begin position="42"/>
        <end position="123"/>
    </location>
</feature>
<comment type="catalytic activity">
    <reaction evidence="15">
        <text>reduced [rubredoxin] + superoxide + 2 H(+) = oxidized [rubredoxin] + H2O2</text>
        <dbReference type="Rhea" id="RHEA:21324"/>
        <dbReference type="Rhea" id="RHEA-COMP:10302"/>
        <dbReference type="Rhea" id="RHEA-COMP:10303"/>
        <dbReference type="ChEBI" id="CHEBI:15378"/>
        <dbReference type="ChEBI" id="CHEBI:16240"/>
        <dbReference type="ChEBI" id="CHEBI:18421"/>
        <dbReference type="ChEBI" id="CHEBI:29033"/>
        <dbReference type="ChEBI" id="CHEBI:29034"/>
        <dbReference type="EC" id="1.15.1.2"/>
    </reaction>
</comment>
<evidence type="ECO:0000256" key="3">
    <source>
        <dbReference type="ARBA" id="ARBA00005941"/>
    </source>
</evidence>
<evidence type="ECO:0000256" key="12">
    <source>
        <dbReference type="ARBA" id="ARBA00023004"/>
    </source>
</evidence>
<evidence type="ECO:0000256" key="5">
    <source>
        <dbReference type="ARBA" id="ARBA00012679"/>
    </source>
</evidence>
<dbReference type="PANTHER" id="PTHR36541">
    <property type="entry name" value="SUPEROXIDE REDUCTASE-RELATED"/>
    <property type="match status" value="1"/>
</dbReference>
<evidence type="ECO:0000256" key="1">
    <source>
        <dbReference type="ARBA" id="ARBA00001965"/>
    </source>
</evidence>
<comment type="subunit">
    <text evidence="4">Homodimer.</text>
</comment>
<keyword evidence="10" id="KW-0249">Electron transport</keyword>
<dbReference type="Gene3D" id="2.60.40.730">
    <property type="entry name" value="SOR catalytic domain"/>
    <property type="match status" value="1"/>
</dbReference>
<proteinExistence type="inferred from homology"/>
<keyword evidence="7" id="KW-0813">Transport</keyword>
<gene>
    <name evidence="18" type="ORF">DSLASN_46430</name>
</gene>
<evidence type="ECO:0000313" key="18">
    <source>
        <dbReference type="EMBL" id="BCS99011.1"/>
    </source>
</evidence>
<evidence type="ECO:0000256" key="13">
    <source>
        <dbReference type="ARBA" id="ARBA00024690"/>
    </source>
</evidence>
<evidence type="ECO:0000256" key="15">
    <source>
        <dbReference type="ARBA" id="ARBA00047448"/>
    </source>
</evidence>
<dbReference type="RefSeq" id="WP_236890365.1">
    <property type="nucleotide sequence ID" value="NZ_AP024488.1"/>
</dbReference>
<name>A0ABM7PNP7_9BACT</name>
<dbReference type="NCBIfam" id="TIGR00319">
    <property type="entry name" value="desulf_FeS4"/>
    <property type="match status" value="1"/>
</dbReference>
<dbReference type="EC" id="1.15.1.2" evidence="5"/>
<comment type="function">
    <text evidence="13">Catalyzes the one-electron reduction of superoxide anion radical to hydrogen peroxide at a nonheme ferrous iron center. Plays a fundamental role in case of oxidative stress via its superoxide detoxification activity.</text>
</comment>
<evidence type="ECO:0000256" key="7">
    <source>
        <dbReference type="ARBA" id="ARBA00022448"/>
    </source>
</evidence>
<dbReference type="PANTHER" id="PTHR36541:SF1">
    <property type="entry name" value="SUPEROXIDE REDUCTASE-RELATED"/>
    <property type="match status" value="1"/>
</dbReference>
<dbReference type="InterPro" id="IPR036073">
    <property type="entry name" value="Desulfoferrodoxin_Fe-bd_dom_sf"/>
</dbReference>
<evidence type="ECO:0000256" key="6">
    <source>
        <dbReference type="ARBA" id="ARBA00014839"/>
    </source>
</evidence>
<dbReference type="Pfam" id="PF06397">
    <property type="entry name" value="Desulfoferrod_N"/>
    <property type="match status" value="1"/>
</dbReference>
<keyword evidence="8" id="KW-0216">Detoxification</keyword>
<dbReference type="CDD" id="cd00974">
    <property type="entry name" value="DSRD"/>
    <property type="match status" value="1"/>
</dbReference>
<organism evidence="18 19">
    <name type="scientific">Desulfoluna limicola</name>
    <dbReference type="NCBI Taxonomy" id="2810562"/>
    <lineage>
        <taxon>Bacteria</taxon>
        <taxon>Pseudomonadati</taxon>
        <taxon>Thermodesulfobacteriota</taxon>
        <taxon>Desulfobacteria</taxon>
        <taxon>Desulfobacterales</taxon>
        <taxon>Desulfolunaceae</taxon>
        <taxon>Desulfoluna</taxon>
    </lineage>
</organism>
<evidence type="ECO:0000256" key="9">
    <source>
        <dbReference type="ARBA" id="ARBA00022723"/>
    </source>
</evidence>
<comment type="cofactor">
    <cofactor evidence="1">
        <name>Fe(3+)</name>
        <dbReference type="ChEBI" id="CHEBI:29034"/>
    </cofactor>
</comment>
<accession>A0ABM7PNP7</accession>
<feature type="domain" description="Desulfoferrodoxin N-terminal" evidence="17">
    <location>
        <begin position="3"/>
        <end position="36"/>
    </location>
</feature>
<dbReference type="InterPro" id="IPR004462">
    <property type="entry name" value="Desulfoferrodoxin_N"/>
</dbReference>
<dbReference type="NCBIfam" id="TIGR00320">
    <property type="entry name" value="dfx_rbo"/>
    <property type="match status" value="1"/>
</dbReference>
<reference evidence="18 19" key="1">
    <citation type="submission" date="2021-02" db="EMBL/GenBank/DDBJ databases">
        <title>Complete genome of Desulfoluna sp. strain ASN36.</title>
        <authorList>
            <person name="Takahashi A."/>
            <person name="Kojima H."/>
            <person name="Fukui M."/>
        </authorList>
    </citation>
    <scope>NUCLEOTIDE SEQUENCE [LARGE SCALE GENOMIC DNA]</scope>
    <source>
        <strain evidence="18 19">ASN36</strain>
    </source>
</reference>
<dbReference type="SUPFAM" id="SSF49367">
    <property type="entry name" value="Superoxide reductase-like"/>
    <property type="match status" value="1"/>
</dbReference>
<evidence type="ECO:0000256" key="14">
    <source>
        <dbReference type="ARBA" id="ARBA00031398"/>
    </source>
</evidence>
<dbReference type="SUPFAM" id="SSF57802">
    <property type="entry name" value="Rubredoxin-like"/>
    <property type="match status" value="1"/>
</dbReference>
<evidence type="ECO:0000313" key="19">
    <source>
        <dbReference type="Proteomes" id="UP001320148"/>
    </source>
</evidence>
<protein>
    <recommendedName>
        <fullName evidence="6">Desulfoferrodoxin</fullName>
        <ecNumber evidence="5">1.15.1.2</ecNumber>
    </recommendedName>
    <alternativeName>
        <fullName evidence="14">Superoxide reductase</fullName>
    </alternativeName>
</protein>
<evidence type="ECO:0000256" key="10">
    <source>
        <dbReference type="ARBA" id="ARBA00022982"/>
    </source>
</evidence>
<dbReference type="EMBL" id="AP024488">
    <property type="protein sequence ID" value="BCS99011.1"/>
    <property type="molecule type" value="Genomic_DNA"/>
</dbReference>
<dbReference type="Pfam" id="PF01880">
    <property type="entry name" value="Desulfoferrodox"/>
    <property type="match status" value="1"/>
</dbReference>
<evidence type="ECO:0000256" key="8">
    <source>
        <dbReference type="ARBA" id="ARBA00022575"/>
    </source>
</evidence>
<dbReference type="InterPro" id="IPR051233">
    <property type="entry name" value="Desulfoferrodoxin_SOR"/>
</dbReference>
<keyword evidence="12" id="KW-0408">Iron</keyword>
<dbReference type="Proteomes" id="UP001320148">
    <property type="component" value="Chromosome"/>
</dbReference>
<evidence type="ECO:0000256" key="4">
    <source>
        <dbReference type="ARBA" id="ARBA00011738"/>
    </source>
</evidence>
<sequence length="125" mass="13947">MIRRNQMYKCEHCGNIVEVVQGGGPKVRCCGQAMTFLEENSQDAAQEKHVPVVEEVEGGILVKVGEVAHPMTDEHWIPWIEVIQGETTQRKYLQPGETPEAFFAGITGPVVARAYCNLHGNWKRG</sequence>
<evidence type="ECO:0000256" key="11">
    <source>
        <dbReference type="ARBA" id="ARBA00023002"/>
    </source>
</evidence>
<evidence type="ECO:0000259" key="16">
    <source>
        <dbReference type="Pfam" id="PF01880"/>
    </source>
</evidence>
<comment type="similarity">
    <text evidence="3">Belongs to the desulfoferrodoxin family.</text>
</comment>
<keyword evidence="9" id="KW-0479">Metal-binding</keyword>
<evidence type="ECO:0000259" key="17">
    <source>
        <dbReference type="Pfam" id="PF06397"/>
    </source>
</evidence>
<dbReference type="InterPro" id="IPR038094">
    <property type="entry name" value="Desulfoferrodoxin_N_sf"/>
</dbReference>
<evidence type="ECO:0000256" key="2">
    <source>
        <dbReference type="ARBA" id="ARBA00001973"/>
    </source>
</evidence>
<dbReference type="Gene3D" id="2.20.28.100">
    <property type="entry name" value="Desulphoferrodoxin, N-terminal domain"/>
    <property type="match status" value="1"/>
</dbReference>